<evidence type="ECO:0000313" key="1">
    <source>
        <dbReference type="EMBL" id="CDQ09198.1"/>
    </source>
</evidence>
<protein>
    <submittedName>
        <fullName evidence="1">Uncharacterized protein</fullName>
    </submittedName>
</protein>
<reference evidence="1" key="1">
    <citation type="submission" date="2014-03" db="EMBL/GenBank/DDBJ databases">
        <authorList>
            <person name="Genoscope - CEA"/>
        </authorList>
    </citation>
    <scope>NUCLEOTIDE SEQUENCE [LARGE SCALE GENOMIC DNA]</scope>
    <source>
        <strain evidence="1">CF27</strain>
    </source>
</reference>
<organism evidence="1">
    <name type="scientific">Acidithiobacillus ferrivorans</name>
    <dbReference type="NCBI Taxonomy" id="160808"/>
    <lineage>
        <taxon>Bacteria</taxon>
        <taxon>Pseudomonadati</taxon>
        <taxon>Pseudomonadota</taxon>
        <taxon>Acidithiobacillia</taxon>
        <taxon>Acidithiobacillales</taxon>
        <taxon>Acidithiobacillaceae</taxon>
        <taxon>Acidithiobacillus</taxon>
    </lineage>
</organism>
<sequence>MASTGARYEMTGALFTMGVIDVRSDVVDVVKWRRDTVVPAPDFPDRSRACGIGSCAECGLCLLRTPASSRVRGDGDIAYWRFELSPGPFQQVQS</sequence>
<dbReference type="AlphaFoldDB" id="A0A060UQW4"/>
<reference evidence="1" key="2">
    <citation type="submission" date="2014-07" db="EMBL/GenBank/DDBJ databases">
        <title>Initial genome analysis of the psychrotolerant acidophile Acidithiobacillus ferrivorans CF27: insights into iron and sulfur oxidation pathways and into biofilm formation.</title>
        <authorList>
            <person name="Talla E."/>
            <person name="Hedrich S."/>
            <person name="Mangenot S."/>
            <person name="Ji B."/>
            <person name="Johnson D.B."/>
            <person name="Barbe V."/>
            <person name="Bonnefoy V."/>
        </authorList>
    </citation>
    <scope>NUCLEOTIDE SEQUENCE [LARGE SCALE GENOMIC DNA]</scope>
    <source>
        <strain evidence="1">CF27</strain>
    </source>
</reference>
<dbReference type="EMBL" id="CCCS020000017">
    <property type="protein sequence ID" value="CDQ09198.1"/>
    <property type="molecule type" value="Genomic_DNA"/>
</dbReference>
<comment type="caution">
    <text evidence="1">The sequence shown here is derived from an EMBL/GenBank/DDBJ whole genome shotgun (WGS) entry which is preliminary data.</text>
</comment>
<gene>
    <name evidence="1" type="ORF">AFERRI_240032</name>
</gene>
<proteinExistence type="predicted"/>
<accession>A0A060UQW4</accession>
<name>A0A060UQW4_9PROT</name>